<feature type="domain" description="Methyltransferase FkbM" evidence="1">
    <location>
        <begin position="92"/>
        <end position="262"/>
    </location>
</feature>
<evidence type="ECO:0000313" key="2">
    <source>
        <dbReference type="EMBL" id="PKQ27568.1"/>
    </source>
</evidence>
<proteinExistence type="predicted"/>
<comment type="caution">
    <text evidence="2">The sequence shown here is derived from an EMBL/GenBank/DDBJ whole genome shotgun (WGS) entry which is preliminary data.</text>
</comment>
<dbReference type="PANTHER" id="PTHR34203">
    <property type="entry name" value="METHYLTRANSFERASE, FKBM FAMILY PROTEIN"/>
    <property type="match status" value="1"/>
</dbReference>
<name>A0A2N3G4P5_9ACTN</name>
<dbReference type="InterPro" id="IPR029063">
    <property type="entry name" value="SAM-dependent_MTases_sf"/>
</dbReference>
<protein>
    <recommendedName>
        <fullName evidence="1">Methyltransferase FkbM domain-containing protein</fullName>
    </recommendedName>
</protein>
<dbReference type="Pfam" id="PF05050">
    <property type="entry name" value="Methyltransf_21"/>
    <property type="match status" value="1"/>
</dbReference>
<dbReference type="PANTHER" id="PTHR34203:SF15">
    <property type="entry name" value="SLL1173 PROTEIN"/>
    <property type="match status" value="1"/>
</dbReference>
<gene>
    <name evidence="2" type="ORF">CVT63_07285</name>
</gene>
<evidence type="ECO:0000259" key="1">
    <source>
        <dbReference type="Pfam" id="PF05050"/>
    </source>
</evidence>
<dbReference type="EMBL" id="PHEX01000077">
    <property type="protein sequence ID" value="PKQ27568.1"/>
    <property type="molecule type" value="Genomic_DNA"/>
</dbReference>
<sequence>MLLVHMVKLVKARLYRSARTLADRQMRRQMYYDLLRKWGIRFVPIRLGNGNRMWIDLHDEVLGHYFFIHQEYEPFESSLFEQVIEPGMTVVDVGANVGYYTLLGASRAGPSGTVIAFEPDLTNIKLLQRNMQINRFSNSICEKAAVLGFEGMAMLYLSNNNFGDHRVFDACDDDILNKGVARKSVEVPAVSLDKYLKKSGFRADVVKIDIQGAEMLALPGMIETLSNPRVVLFCEFWPYGLRKADTSPKHFLESLKELGFELFEIIETSRSVTPVNISELSERFPDMGYANLFCIHPSRSREFLTTYLR</sequence>
<organism evidence="2 3">
    <name type="scientific">Candidatus Anoxymicrobium japonicum</name>
    <dbReference type="NCBI Taxonomy" id="2013648"/>
    <lineage>
        <taxon>Bacteria</taxon>
        <taxon>Bacillati</taxon>
        <taxon>Actinomycetota</taxon>
        <taxon>Candidatus Geothermincolia</taxon>
        <taxon>Candidatus Geothermincolales</taxon>
        <taxon>Candidatus Anoxymicrobiaceae</taxon>
        <taxon>Candidatus Anoxymicrobium</taxon>
    </lineage>
</organism>
<dbReference type="SUPFAM" id="SSF53335">
    <property type="entry name" value="S-adenosyl-L-methionine-dependent methyltransferases"/>
    <property type="match status" value="1"/>
</dbReference>
<dbReference type="Proteomes" id="UP000233654">
    <property type="component" value="Unassembled WGS sequence"/>
</dbReference>
<dbReference type="InterPro" id="IPR006342">
    <property type="entry name" value="FkbM_mtfrase"/>
</dbReference>
<dbReference type="NCBIfam" id="TIGR01444">
    <property type="entry name" value="fkbM_fam"/>
    <property type="match status" value="1"/>
</dbReference>
<dbReference type="Gene3D" id="3.40.50.150">
    <property type="entry name" value="Vaccinia Virus protein VP39"/>
    <property type="match status" value="1"/>
</dbReference>
<dbReference type="AlphaFoldDB" id="A0A2N3G4P5"/>
<evidence type="ECO:0000313" key="3">
    <source>
        <dbReference type="Proteomes" id="UP000233654"/>
    </source>
</evidence>
<dbReference type="InterPro" id="IPR052514">
    <property type="entry name" value="SAM-dependent_MTase"/>
</dbReference>
<accession>A0A2N3G4P5</accession>
<reference evidence="2 3" key="1">
    <citation type="journal article" date="2017" name="ISME J.">
        <title>Potential for microbial H2 and metal transformations associated with novel bacteria and archaea in deep terrestrial subsurface sediments.</title>
        <authorList>
            <person name="Hernsdorf A.W."/>
            <person name="Amano Y."/>
            <person name="Miyakawa K."/>
            <person name="Ise K."/>
            <person name="Suzuki Y."/>
            <person name="Anantharaman K."/>
            <person name="Probst A."/>
            <person name="Burstein D."/>
            <person name="Thomas B.C."/>
            <person name="Banfield J.F."/>
        </authorList>
    </citation>
    <scope>NUCLEOTIDE SEQUENCE [LARGE SCALE GENOMIC DNA]</scope>
    <source>
        <strain evidence="2">HGW-Actinobacteria-3</strain>
    </source>
</reference>